<comment type="caution">
    <text evidence="2">The sequence shown here is derived from an EMBL/GenBank/DDBJ whole genome shotgun (WGS) entry which is preliminary data.</text>
</comment>
<accession>A0A317EFG1</accession>
<sequence>MDKSLWLYLHAADWPPLVPAAFAVGLGGLFSLWLGQRPWRLGRSAFVLVLLPIFGGLIAANALFWLVPDAYLGGWLTPLMAGWAIGLVILGLALGLAARARSREAFGRTWPAFAAFVPLAGIALVLLPGPGERTSRWPQWLLTAIGILGGVGYAGLAVLWFYSGFMARQDFIARNQTEQALQLANVSLQIDERGLHAVTDEIARSFRGPVPVDPYTELVEVTAEGRTVRYDYAYELPQGAFLNPDAMTVQMHHATCLDPLLRLFMEKGATIERRFHAKRDFHSVTIVTTLEDCSSNL</sequence>
<dbReference type="RefSeq" id="WP_109902766.1">
    <property type="nucleotide sequence ID" value="NZ_QGLE01000002.1"/>
</dbReference>
<evidence type="ECO:0000256" key="1">
    <source>
        <dbReference type="SAM" id="Phobius"/>
    </source>
</evidence>
<feature type="transmembrane region" description="Helical" evidence="1">
    <location>
        <begin position="14"/>
        <end position="34"/>
    </location>
</feature>
<proteinExistence type="predicted"/>
<feature type="transmembrane region" description="Helical" evidence="1">
    <location>
        <begin position="46"/>
        <end position="67"/>
    </location>
</feature>
<organism evidence="2 3">
    <name type="scientific">Zavarzinia aquatilis</name>
    <dbReference type="NCBI Taxonomy" id="2211142"/>
    <lineage>
        <taxon>Bacteria</taxon>
        <taxon>Pseudomonadati</taxon>
        <taxon>Pseudomonadota</taxon>
        <taxon>Alphaproteobacteria</taxon>
        <taxon>Rhodospirillales</taxon>
        <taxon>Zavarziniaceae</taxon>
        <taxon>Zavarzinia</taxon>
    </lineage>
</organism>
<evidence type="ECO:0000313" key="2">
    <source>
        <dbReference type="EMBL" id="PWR24880.1"/>
    </source>
</evidence>
<feature type="transmembrane region" description="Helical" evidence="1">
    <location>
        <begin position="79"/>
        <end position="98"/>
    </location>
</feature>
<dbReference type="Proteomes" id="UP000245461">
    <property type="component" value="Unassembled WGS sequence"/>
</dbReference>
<dbReference type="EMBL" id="QGLE01000002">
    <property type="protein sequence ID" value="PWR24880.1"/>
    <property type="molecule type" value="Genomic_DNA"/>
</dbReference>
<feature type="transmembrane region" description="Helical" evidence="1">
    <location>
        <begin position="140"/>
        <end position="162"/>
    </location>
</feature>
<reference evidence="2 3" key="1">
    <citation type="submission" date="2018-05" db="EMBL/GenBank/DDBJ databases">
        <title>Zavarzinia sp. HR-AS.</title>
        <authorList>
            <person name="Lee Y."/>
            <person name="Jeon C.O."/>
        </authorList>
    </citation>
    <scope>NUCLEOTIDE SEQUENCE [LARGE SCALE GENOMIC DNA]</scope>
    <source>
        <strain evidence="2 3">HR-AS</strain>
    </source>
</reference>
<dbReference type="AlphaFoldDB" id="A0A317EFG1"/>
<gene>
    <name evidence="2" type="ORF">DKG74_03660</name>
</gene>
<name>A0A317EFG1_9PROT</name>
<protein>
    <submittedName>
        <fullName evidence="2">Uncharacterized protein</fullName>
    </submittedName>
</protein>
<feature type="transmembrane region" description="Helical" evidence="1">
    <location>
        <begin position="110"/>
        <end position="128"/>
    </location>
</feature>
<evidence type="ECO:0000313" key="3">
    <source>
        <dbReference type="Proteomes" id="UP000245461"/>
    </source>
</evidence>
<keyword evidence="1" id="KW-0472">Membrane</keyword>
<keyword evidence="1" id="KW-1133">Transmembrane helix</keyword>
<keyword evidence="3" id="KW-1185">Reference proteome</keyword>
<keyword evidence="1" id="KW-0812">Transmembrane</keyword>